<dbReference type="GO" id="GO:0005975">
    <property type="term" value="P:carbohydrate metabolic process"/>
    <property type="evidence" value="ECO:0007669"/>
    <property type="project" value="InterPro"/>
</dbReference>
<dbReference type="InterPro" id="IPR050883">
    <property type="entry name" value="PNGase"/>
</dbReference>
<keyword evidence="1" id="KW-0732">Signal</keyword>
<evidence type="ECO:0008006" key="6">
    <source>
        <dbReference type="Google" id="ProtNLM"/>
    </source>
</evidence>
<sequence length="897" mass="99404">MLRWQLLLLSIFPLTALCLKWSTESLKSINPLIGTTGPEPNLSGGMIASVAPPFASMRWVVQTQNSYVSQTPFNYSKEYAENGVVYGFMGTRQPAIWMGESAWAGVVPGMTKGVEERIKAKFEDRRLIRTPGSEVFGVGMYNVDLEIPGTQGSNVHVDMTATSRVGHFRFVFTAPNSSSKFNPYIFLPTTRAATVFHSSDTFVTTFPNGTVELHPYNSSSPLEICGSNDEMLDWIIAPTSIQEPASHFRGWYCARFDMESSAHSVGHGVVQGDTQMEGATSGHGEELGAYARFALPSNSSSLTVYVRIAGSFISADQARANLDFEIPDIEATDIEGTQANTEEMWAEKVGRFDIEAGGDSDVLGDMKTVFFTGIFHAMQYPYEVHEQIPGPSGASHYYSAYDNSIHDGHSYSGYSIWDTYRAEWALQLLLAPERIPGMIRSMLQDYEEGGWLPMWKNIIETNIMVGTHADSLLAEAVLKGFGPVVRSDATGKVEFEASFTNDELRTLWAAAWKDASVPPRDDQTTTYSDREEGVDYEVRAGLSTFYGDGSRGWVADDVHSESVSRTLDYACKPIFFVISLVVHQLKFLPDDDHALFVLSLLLPEEIISSIPNIPPNVSQFLNQRALKNPWTVWNPDASVTTSDGNGQIQGFVQARKANGEWADITSGFTEGDRWVYSFAFVHDVSQLVERRGGNASFVRSLDEFFDGGWADFTNEPAHHTPYLYALAGAPTHAQERVRQIARTNYNSTPNGLSGNEDCGQMSAWYIFSAMGFYPVNPVSGEYVVGSPFFSSLSLHLPVPSFIPRSPPHPSLTSSNQFYDPTTDSYILRISAPGAESKPYVKGLKVNGKVVEEPLIKHNDIRFGGLLEFDMSDQPEAWGEEEDLGLRLHLLLIRCRWI</sequence>
<dbReference type="PANTHER" id="PTHR12143:SF43">
    <property type="entry name" value="PUTATIVE-RELATED"/>
    <property type="match status" value="1"/>
</dbReference>
<dbReference type="GO" id="GO:0005829">
    <property type="term" value="C:cytosol"/>
    <property type="evidence" value="ECO:0007669"/>
    <property type="project" value="TreeGrafter"/>
</dbReference>
<dbReference type="Gene3D" id="1.20.1610.10">
    <property type="entry name" value="alpha-1,2-mannosidases domains"/>
    <property type="match status" value="1"/>
</dbReference>
<dbReference type="Gene3D" id="2.70.98.10">
    <property type="match status" value="1"/>
</dbReference>
<accession>A0A8H5CUJ9</accession>
<dbReference type="Pfam" id="PF07971">
    <property type="entry name" value="Glyco_hydro_92"/>
    <property type="match status" value="1"/>
</dbReference>
<feature type="domain" description="Glycosyl hydrolase family 92" evidence="2">
    <location>
        <begin position="317"/>
        <end position="871"/>
    </location>
</feature>
<reference evidence="4 5" key="1">
    <citation type="journal article" date="2020" name="ISME J.">
        <title>Uncovering the hidden diversity of litter-decomposition mechanisms in mushroom-forming fungi.</title>
        <authorList>
            <person name="Floudas D."/>
            <person name="Bentzer J."/>
            <person name="Ahren D."/>
            <person name="Johansson T."/>
            <person name="Persson P."/>
            <person name="Tunlid A."/>
        </authorList>
    </citation>
    <scope>NUCLEOTIDE SEQUENCE [LARGE SCALE GENOMIC DNA]</scope>
    <source>
        <strain evidence="4 5">CBS 291.85</strain>
    </source>
</reference>
<dbReference type="GO" id="GO:0030246">
    <property type="term" value="F:carbohydrate binding"/>
    <property type="evidence" value="ECO:0007669"/>
    <property type="project" value="InterPro"/>
</dbReference>
<evidence type="ECO:0000259" key="2">
    <source>
        <dbReference type="Pfam" id="PF07971"/>
    </source>
</evidence>
<feature type="signal peptide" evidence="1">
    <location>
        <begin position="1"/>
        <end position="18"/>
    </location>
</feature>
<dbReference type="InterPro" id="IPR014718">
    <property type="entry name" value="GH-type_carb-bd"/>
</dbReference>
<dbReference type="SUPFAM" id="SSF48208">
    <property type="entry name" value="Six-hairpin glycosidases"/>
    <property type="match status" value="2"/>
</dbReference>
<feature type="chain" id="PRO_5034777109" description="Glycoside hydrolase family 92 protein" evidence="1">
    <location>
        <begin position="19"/>
        <end position="897"/>
    </location>
</feature>
<comment type="caution">
    <text evidence="4">The sequence shown here is derived from an EMBL/GenBank/DDBJ whole genome shotgun (WGS) entry which is preliminary data.</text>
</comment>
<dbReference type="AlphaFoldDB" id="A0A8H5CUJ9"/>
<dbReference type="GO" id="GO:0006516">
    <property type="term" value="P:glycoprotein catabolic process"/>
    <property type="evidence" value="ECO:0007669"/>
    <property type="project" value="TreeGrafter"/>
</dbReference>
<dbReference type="InterPro" id="IPR041371">
    <property type="entry name" value="GH92_N"/>
</dbReference>
<dbReference type="Gene3D" id="1.20.1050.60">
    <property type="entry name" value="alpha-1,2-mannosidase"/>
    <property type="match status" value="1"/>
</dbReference>
<dbReference type="PANTHER" id="PTHR12143">
    <property type="entry name" value="PEPTIDE N-GLYCANASE PNGASE -RELATED"/>
    <property type="match status" value="1"/>
</dbReference>
<evidence type="ECO:0000256" key="1">
    <source>
        <dbReference type="SAM" id="SignalP"/>
    </source>
</evidence>
<dbReference type="InterPro" id="IPR012939">
    <property type="entry name" value="Glyco_hydro_92"/>
</dbReference>
<organism evidence="4 5">
    <name type="scientific">Tetrapyrgos nigripes</name>
    <dbReference type="NCBI Taxonomy" id="182062"/>
    <lineage>
        <taxon>Eukaryota</taxon>
        <taxon>Fungi</taxon>
        <taxon>Dikarya</taxon>
        <taxon>Basidiomycota</taxon>
        <taxon>Agaricomycotina</taxon>
        <taxon>Agaricomycetes</taxon>
        <taxon>Agaricomycetidae</taxon>
        <taxon>Agaricales</taxon>
        <taxon>Marasmiineae</taxon>
        <taxon>Marasmiaceae</taxon>
        <taxon>Tetrapyrgos</taxon>
    </lineage>
</organism>
<keyword evidence="5" id="KW-1185">Reference proteome</keyword>
<dbReference type="GO" id="GO:0000224">
    <property type="term" value="F:peptide-N4-(N-acetyl-beta-glucosaminyl)asparagine amidase activity"/>
    <property type="evidence" value="ECO:0007669"/>
    <property type="project" value="TreeGrafter"/>
</dbReference>
<proteinExistence type="predicted"/>
<dbReference type="OrthoDB" id="449263at2759"/>
<dbReference type="GO" id="GO:0005634">
    <property type="term" value="C:nucleus"/>
    <property type="evidence" value="ECO:0007669"/>
    <property type="project" value="TreeGrafter"/>
</dbReference>
<dbReference type="FunFam" id="3.30.2080.10:FF:000001">
    <property type="entry name" value="Alpha-1,2-mannosidase subfamily"/>
    <property type="match status" value="1"/>
</dbReference>
<dbReference type="EMBL" id="JAACJM010000089">
    <property type="protein sequence ID" value="KAF5347868.1"/>
    <property type="molecule type" value="Genomic_DNA"/>
</dbReference>
<evidence type="ECO:0000313" key="5">
    <source>
        <dbReference type="Proteomes" id="UP000559256"/>
    </source>
</evidence>
<evidence type="ECO:0000259" key="3">
    <source>
        <dbReference type="Pfam" id="PF17678"/>
    </source>
</evidence>
<dbReference type="Gene3D" id="3.30.2080.10">
    <property type="entry name" value="GH92 mannosidase domain"/>
    <property type="match status" value="1"/>
</dbReference>
<protein>
    <recommendedName>
        <fullName evidence="6">Glycoside hydrolase family 92 protein</fullName>
    </recommendedName>
</protein>
<dbReference type="Proteomes" id="UP000559256">
    <property type="component" value="Unassembled WGS sequence"/>
</dbReference>
<evidence type="ECO:0000313" key="4">
    <source>
        <dbReference type="EMBL" id="KAF5347868.1"/>
    </source>
</evidence>
<dbReference type="Pfam" id="PF17678">
    <property type="entry name" value="Glyco_hydro_92N"/>
    <property type="match status" value="1"/>
</dbReference>
<dbReference type="InterPro" id="IPR008928">
    <property type="entry name" value="6-hairpin_glycosidase_sf"/>
</dbReference>
<gene>
    <name evidence="4" type="ORF">D9758_013818</name>
</gene>
<name>A0A8H5CUJ9_9AGAR</name>
<feature type="domain" description="Glycosyl hydrolase family 92 N-terminal" evidence="3">
    <location>
        <begin position="29"/>
        <end position="309"/>
    </location>
</feature>